<dbReference type="EMBL" id="CM042029">
    <property type="protein sequence ID" value="KAI3793626.1"/>
    <property type="molecule type" value="Genomic_DNA"/>
</dbReference>
<accession>A0ACB9HDP5</accession>
<comment type="caution">
    <text evidence="1">The sequence shown here is derived from an EMBL/GenBank/DDBJ whole genome shotgun (WGS) entry which is preliminary data.</text>
</comment>
<organism evidence="1 2">
    <name type="scientific">Smallanthus sonchifolius</name>
    <dbReference type="NCBI Taxonomy" id="185202"/>
    <lineage>
        <taxon>Eukaryota</taxon>
        <taxon>Viridiplantae</taxon>
        <taxon>Streptophyta</taxon>
        <taxon>Embryophyta</taxon>
        <taxon>Tracheophyta</taxon>
        <taxon>Spermatophyta</taxon>
        <taxon>Magnoliopsida</taxon>
        <taxon>eudicotyledons</taxon>
        <taxon>Gunneridae</taxon>
        <taxon>Pentapetalae</taxon>
        <taxon>asterids</taxon>
        <taxon>campanulids</taxon>
        <taxon>Asterales</taxon>
        <taxon>Asteraceae</taxon>
        <taxon>Asteroideae</taxon>
        <taxon>Heliantheae alliance</taxon>
        <taxon>Millerieae</taxon>
        <taxon>Smallanthus</taxon>
    </lineage>
</organism>
<reference evidence="1 2" key="2">
    <citation type="journal article" date="2022" name="Mol. Ecol. Resour.">
        <title>The genomes of chicory, endive, great burdock and yacon provide insights into Asteraceae paleo-polyploidization history and plant inulin production.</title>
        <authorList>
            <person name="Fan W."/>
            <person name="Wang S."/>
            <person name="Wang H."/>
            <person name="Wang A."/>
            <person name="Jiang F."/>
            <person name="Liu H."/>
            <person name="Zhao H."/>
            <person name="Xu D."/>
            <person name="Zhang Y."/>
        </authorList>
    </citation>
    <scope>NUCLEOTIDE SEQUENCE [LARGE SCALE GENOMIC DNA]</scope>
    <source>
        <strain evidence="2">cv. Yunnan</strain>
        <tissue evidence="1">Leaves</tissue>
    </source>
</reference>
<sequence>MNRFRSMSKEGVKRIIVLNQSGCKEGAKRTCDHSGGRPAIEDLRSKSKRVQEGKVNAESPVGLAAESSSSVPRGEGEQLSLPQFLKSTDLENTRHEDLVFDLNLKALSEGVADQPLLAEGSETGACNGQTIGDQEVQVEDEAESEVNATMVLGRQVGVLV</sequence>
<gene>
    <name evidence="1" type="ORF">L1987_36246</name>
</gene>
<protein>
    <submittedName>
        <fullName evidence="1">Uncharacterized protein</fullName>
    </submittedName>
</protein>
<evidence type="ECO:0000313" key="1">
    <source>
        <dbReference type="EMBL" id="KAI3793626.1"/>
    </source>
</evidence>
<reference evidence="2" key="1">
    <citation type="journal article" date="2022" name="Mol. Ecol. Resour.">
        <title>The genomes of chicory, endive, great burdock and yacon provide insights into Asteraceae palaeo-polyploidization history and plant inulin production.</title>
        <authorList>
            <person name="Fan W."/>
            <person name="Wang S."/>
            <person name="Wang H."/>
            <person name="Wang A."/>
            <person name="Jiang F."/>
            <person name="Liu H."/>
            <person name="Zhao H."/>
            <person name="Xu D."/>
            <person name="Zhang Y."/>
        </authorList>
    </citation>
    <scope>NUCLEOTIDE SEQUENCE [LARGE SCALE GENOMIC DNA]</scope>
    <source>
        <strain evidence="2">cv. Yunnan</strain>
    </source>
</reference>
<evidence type="ECO:0000313" key="2">
    <source>
        <dbReference type="Proteomes" id="UP001056120"/>
    </source>
</evidence>
<keyword evidence="2" id="KW-1185">Reference proteome</keyword>
<proteinExistence type="predicted"/>
<name>A0ACB9HDP5_9ASTR</name>
<dbReference type="Proteomes" id="UP001056120">
    <property type="component" value="Linkage Group LG12"/>
</dbReference>